<evidence type="ECO:0000256" key="3">
    <source>
        <dbReference type="ARBA" id="ARBA00022989"/>
    </source>
</evidence>
<comment type="caution">
    <text evidence="6">The sequence shown here is derived from an EMBL/GenBank/DDBJ whole genome shotgun (WGS) entry which is preliminary data.</text>
</comment>
<keyword evidence="2 5" id="KW-0812">Transmembrane</keyword>
<evidence type="ECO:0000256" key="5">
    <source>
        <dbReference type="SAM" id="Phobius"/>
    </source>
</evidence>
<dbReference type="EMBL" id="JAEUAK010000001">
    <property type="protein sequence ID" value="MBW9051054.1"/>
    <property type="molecule type" value="Genomic_DNA"/>
</dbReference>
<gene>
    <name evidence="6" type="ORF">JNB85_01355</name>
</gene>
<sequence length="168" mass="19005">MQRSRLETRHHRYRRRVVTTEVARFLGLVALCSAYIQGPVVKLLDFESAILEMEHFGLEPAAFIAAGVIIFELNMSAMILTGVYRWLAALFLAVFTLIATFLAARFWELPVGPERTMTMNAFFEHLGLVGGFVLVAWEDLHRKLDKRLRALGEVTVRSTEITKAVPNA</sequence>
<keyword evidence="3 5" id="KW-1133">Transmembrane helix</keyword>
<evidence type="ECO:0000256" key="4">
    <source>
        <dbReference type="ARBA" id="ARBA00023136"/>
    </source>
</evidence>
<protein>
    <submittedName>
        <fullName evidence="6">DoxX family protein</fullName>
    </submittedName>
</protein>
<dbReference type="Pfam" id="PF07681">
    <property type="entry name" value="DoxX"/>
    <property type="match status" value="1"/>
</dbReference>
<keyword evidence="4 5" id="KW-0472">Membrane</keyword>
<dbReference type="Proteomes" id="UP000717752">
    <property type="component" value="Unassembled WGS sequence"/>
</dbReference>
<reference evidence="6 7" key="1">
    <citation type="journal article" date="2021" name="MBio">
        <title>Poor Competitiveness of Bradyrhizobium in Pigeon Pea Root Colonization in Indian Soils.</title>
        <authorList>
            <person name="Chalasani D."/>
            <person name="Basu A."/>
            <person name="Pullabhotla S.V.S.R.N."/>
            <person name="Jorrin B."/>
            <person name="Neal A.L."/>
            <person name="Poole P.S."/>
            <person name="Podile A.R."/>
            <person name="Tkacz A."/>
        </authorList>
    </citation>
    <scope>NUCLEOTIDE SEQUENCE [LARGE SCALE GENOMIC DNA]</scope>
    <source>
        <strain evidence="6 7">HU56</strain>
    </source>
</reference>
<feature type="transmembrane region" description="Helical" evidence="5">
    <location>
        <begin position="21"/>
        <end position="41"/>
    </location>
</feature>
<dbReference type="RefSeq" id="WP_220332594.1">
    <property type="nucleotide sequence ID" value="NZ_JAEUAK010000001.1"/>
</dbReference>
<evidence type="ECO:0000313" key="7">
    <source>
        <dbReference type="Proteomes" id="UP000717752"/>
    </source>
</evidence>
<feature type="transmembrane region" description="Helical" evidence="5">
    <location>
        <begin position="119"/>
        <end position="137"/>
    </location>
</feature>
<proteinExistence type="predicted"/>
<feature type="transmembrane region" description="Helical" evidence="5">
    <location>
        <begin position="87"/>
        <end position="107"/>
    </location>
</feature>
<feature type="transmembrane region" description="Helical" evidence="5">
    <location>
        <begin position="61"/>
        <end position="80"/>
    </location>
</feature>
<keyword evidence="7" id="KW-1185">Reference proteome</keyword>
<accession>A0ABS7GP88</accession>
<evidence type="ECO:0000256" key="1">
    <source>
        <dbReference type="ARBA" id="ARBA00004141"/>
    </source>
</evidence>
<evidence type="ECO:0000313" key="6">
    <source>
        <dbReference type="EMBL" id="MBW9051054.1"/>
    </source>
</evidence>
<name>A0ABS7GP88_9HYPH</name>
<comment type="subcellular location">
    <subcellularLocation>
        <location evidence="1">Membrane</location>
        <topology evidence="1">Multi-pass membrane protein</topology>
    </subcellularLocation>
</comment>
<evidence type="ECO:0000256" key="2">
    <source>
        <dbReference type="ARBA" id="ARBA00022692"/>
    </source>
</evidence>
<dbReference type="InterPro" id="IPR032808">
    <property type="entry name" value="DoxX"/>
</dbReference>
<organism evidence="6 7">
    <name type="scientific">Rhizobium mesosinicum</name>
    <dbReference type="NCBI Taxonomy" id="335017"/>
    <lineage>
        <taxon>Bacteria</taxon>
        <taxon>Pseudomonadati</taxon>
        <taxon>Pseudomonadota</taxon>
        <taxon>Alphaproteobacteria</taxon>
        <taxon>Hyphomicrobiales</taxon>
        <taxon>Rhizobiaceae</taxon>
        <taxon>Rhizobium/Agrobacterium group</taxon>
        <taxon>Rhizobium</taxon>
    </lineage>
</organism>